<feature type="domain" description="ParB-like N-terminal" evidence="2">
    <location>
        <begin position="5"/>
        <end position="109"/>
    </location>
</feature>
<dbReference type="Gene3D" id="1.10.10.2830">
    <property type="match status" value="1"/>
</dbReference>
<evidence type="ECO:0000256" key="1">
    <source>
        <dbReference type="SAM" id="MobiDB-lite"/>
    </source>
</evidence>
<dbReference type="Gene3D" id="3.90.1530.30">
    <property type="match status" value="1"/>
</dbReference>
<dbReference type="EMBL" id="FYDG01000024">
    <property type="protein sequence ID" value="SNB83022.1"/>
    <property type="molecule type" value="Genomic_DNA"/>
</dbReference>
<dbReference type="RefSeq" id="WP_088522455.1">
    <property type="nucleotide sequence ID" value="NZ_FYDG01000024.1"/>
</dbReference>
<evidence type="ECO:0000259" key="2">
    <source>
        <dbReference type="SMART" id="SM00470"/>
    </source>
</evidence>
<feature type="compositionally biased region" description="Acidic residues" evidence="1">
    <location>
        <begin position="368"/>
        <end position="381"/>
    </location>
</feature>
<gene>
    <name evidence="3" type="ORF">SAMN06265338_1249</name>
</gene>
<dbReference type="InterPro" id="IPR036086">
    <property type="entry name" value="ParB/Sulfiredoxin_sf"/>
</dbReference>
<evidence type="ECO:0000313" key="4">
    <source>
        <dbReference type="Proteomes" id="UP000198418"/>
    </source>
</evidence>
<dbReference type="InterPro" id="IPR041468">
    <property type="entry name" value="HTH_ParB/Spo0J"/>
</dbReference>
<feature type="region of interest" description="Disordered" evidence="1">
    <location>
        <begin position="366"/>
        <end position="405"/>
    </location>
</feature>
<dbReference type="OrthoDB" id="9813122at2"/>
<dbReference type="Proteomes" id="UP000198418">
    <property type="component" value="Unassembled WGS sequence"/>
</dbReference>
<protein>
    <submittedName>
        <fullName evidence="3">Chromosome partitioning protein, ParB family</fullName>
    </submittedName>
</protein>
<dbReference type="PANTHER" id="PTHR33375">
    <property type="entry name" value="CHROMOSOME-PARTITIONING PROTEIN PARB-RELATED"/>
    <property type="match status" value="1"/>
</dbReference>
<dbReference type="GO" id="GO:0007059">
    <property type="term" value="P:chromosome segregation"/>
    <property type="evidence" value="ECO:0007669"/>
    <property type="project" value="TreeGrafter"/>
</dbReference>
<reference evidence="4" key="1">
    <citation type="submission" date="2017-06" db="EMBL/GenBank/DDBJ databases">
        <authorList>
            <person name="Varghese N."/>
            <person name="Submissions S."/>
        </authorList>
    </citation>
    <scope>NUCLEOTIDE SEQUENCE [LARGE SCALE GENOMIC DNA]</scope>
    <source>
        <strain evidence="4">DSM 137</strain>
    </source>
</reference>
<evidence type="ECO:0000313" key="3">
    <source>
        <dbReference type="EMBL" id="SNB83022.1"/>
    </source>
</evidence>
<organism evidence="3 4">
    <name type="scientific">Rhodoblastus acidophilus</name>
    <name type="common">Rhodopseudomonas acidophila</name>
    <dbReference type="NCBI Taxonomy" id="1074"/>
    <lineage>
        <taxon>Bacteria</taxon>
        <taxon>Pseudomonadati</taxon>
        <taxon>Pseudomonadota</taxon>
        <taxon>Alphaproteobacteria</taxon>
        <taxon>Hyphomicrobiales</taxon>
        <taxon>Rhodoblastaceae</taxon>
        <taxon>Rhodoblastus</taxon>
    </lineage>
</organism>
<dbReference type="Pfam" id="PF17762">
    <property type="entry name" value="HTH_ParB"/>
    <property type="match status" value="1"/>
</dbReference>
<sequence>MINPTHLHVDEIAGISPCNARTSPLKPEARAELKASIAEKGVIQPLLVRREGDSINVLDGGSRWGVVRELTDEIDPADALRVKRVGTMPVVWFEGTDAEAAEASLISFVQRSDLHPVDEFERFVELQEKHGFDAARIARETGKGVRFVQERLRLGRLAPIVRDAWRKGEIEAGVAKAFSASESVEAQTALFKKCRKERAFYTESIRSELRRDCFRLDSREMKLIGAEAYAAAGGRLEEQFFEDQSYALDGAIVRQLVDEKLTAEADRICAEEGWGLYFFNTIDDDEFEVAEEFDFAEEAARHEELDALYNYQRTDEQNAELDAIVTRAILRAVPTAARASRAILLKFNWEGEIGVTRNLLRVSGFATTDDEDQGEGEFEEDAPPRERAKATPPAPPPEPEGEPLRKGARAVLDETCNHALQNCVQAWPVLALTYAVAAMGCLSRVDAAIDLALHPRRNFKPTHPINIKIADLRFSQALPICAEATNAELMDAFCELVGAAIDTGRLTDFNAGLLLVGVARDYDVRTELLLQFDAQAYFDASTRQAAVDAVRATEGQASANEVAGMKKADAAKRAALVASDFAWLPPTLAEACPPRAAPPEKPRDMRTTAEAMADAIDADEARQAGERDSFADFLKTFTVQRAGAKIKSKTLYALYLNRMDLEGVTPLNLSAFGEAIEDYGIAKKRVAQGVFYLDLDLADHVQPAEAAQ</sequence>
<accession>A0A212SBW5</accession>
<dbReference type="InterPro" id="IPR003115">
    <property type="entry name" value="ParB_N"/>
</dbReference>
<dbReference type="PANTHER" id="PTHR33375:SF7">
    <property type="entry name" value="CHROMOSOME 2-PARTITIONING PROTEIN PARB-RELATED"/>
    <property type="match status" value="1"/>
</dbReference>
<dbReference type="GO" id="GO:0005694">
    <property type="term" value="C:chromosome"/>
    <property type="evidence" value="ECO:0007669"/>
    <property type="project" value="TreeGrafter"/>
</dbReference>
<proteinExistence type="predicted"/>
<keyword evidence="4" id="KW-1185">Reference proteome</keyword>
<dbReference type="AlphaFoldDB" id="A0A212SBW5"/>
<name>A0A212SBW5_RHOAC</name>
<dbReference type="SUPFAM" id="SSF109709">
    <property type="entry name" value="KorB DNA-binding domain-like"/>
    <property type="match status" value="1"/>
</dbReference>
<dbReference type="InterPro" id="IPR050336">
    <property type="entry name" value="Chromosome_partition/occlusion"/>
</dbReference>
<dbReference type="SUPFAM" id="SSF110849">
    <property type="entry name" value="ParB/Sulfiredoxin"/>
    <property type="match status" value="1"/>
</dbReference>
<dbReference type="SMART" id="SM00470">
    <property type="entry name" value="ParB"/>
    <property type="match status" value="1"/>
</dbReference>
<dbReference type="Pfam" id="PF02195">
    <property type="entry name" value="ParB_N"/>
    <property type="match status" value="1"/>
</dbReference>